<dbReference type="HOGENOM" id="CLU_2843396_0_0_0"/>
<dbReference type="EMBL" id="CP002158">
    <property type="protein sequence ID" value="ADL24724.1"/>
    <property type="molecule type" value="Genomic_DNA"/>
</dbReference>
<proteinExistence type="predicted"/>
<evidence type="ECO:0000313" key="1">
    <source>
        <dbReference type="EMBL" id="ADL24724.1"/>
    </source>
</evidence>
<accession>D9SB60</accession>
<gene>
    <name evidence="1" type="ordered locus">FSU_1806</name>
</gene>
<dbReference type="AlphaFoldDB" id="D9SB60"/>
<dbReference type="Proteomes" id="UP000000517">
    <property type="component" value="Chromosome"/>
</dbReference>
<evidence type="ECO:0000313" key="2">
    <source>
        <dbReference type="Proteomes" id="UP000000517"/>
    </source>
</evidence>
<dbReference type="STRING" id="59374.FSU_1806"/>
<name>D9SB60_FIBSS</name>
<sequence>MRFCFYQLFDFARTPLTLTGRYLRPYGGFMAKSEDLIRNLLSLPHEYEWLDIKGNWFSKEEIGEV</sequence>
<organism evidence="1 2">
    <name type="scientific">Fibrobacter succinogenes (strain ATCC 19169 / S85)</name>
    <dbReference type="NCBI Taxonomy" id="59374"/>
    <lineage>
        <taxon>Bacteria</taxon>
        <taxon>Pseudomonadati</taxon>
        <taxon>Fibrobacterota</taxon>
        <taxon>Fibrobacteria</taxon>
        <taxon>Fibrobacterales</taxon>
        <taxon>Fibrobacteraceae</taxon>
        <taxon>Fibrobacter</taxon>
    </lineage>
</organism>
<reference evidence="2" key="1">
    <citation type="submission" date="2010-08" db="EMBL/GenBank/DDBJ databases">
        <title>Complete sequence of Fibrobacter succinogenes subsp. succinogenes S85.</title>
        <authorList>
            <person name="Durkin A.S."/>
            <person name="Nelson K.E."/>
            <person name="Morrison M."/>
            <person name="Forsberg C.W."/>
            <person name="Wilson D.B."/>
            <person name="Russell J.B."/>
            <person name="Cann I.K.O."/>
            <person name="Mackie R.I."/>
            <person name="White B.A."/>
        </authorList>
    </citation>
    <scope>NUCLEOTIDE SEQUENCE [LARGE SCALE GENOMIC DNA]</scope>
    <source>
        <strain evidence="2">ATCC 19169 / S85</strain>
    </source>
</reference>
<protein>
    <submittedName>
        <fullName evidence="1">Uncharacterized protein</fullName>
    </submittedName>
</protein>
<dbReference type="KEGG" id="fsc:FSU_1806"/>